<comment type="caution">
    <text evidence="2">The sequence shown here is derived from an EMBL/GenBank/DDBJ whole genome shotgun (WGS) entry which is preliminary data.</text>
</comment>
<name>A0ABT5E252_9BACT</name>
<keyword evidence="3" id="KW-1185">Reference proteome</keyword>
<evidence type="ECO:0000313" key="3">
    <source>
        <dbReference type="Proteomes" id="UP001221686"/>
    </source>
</evidence>
<protein>
    <recommendedName>
        <fullName evidence="4">Lipoprotein</fullName>
    </recommendedName>
</protein>
<proteinExistence type="predicted"/>
<dbReference type="Proteomes" id="UP001221686">
    <property type="component" value="Unassembled WGS sequence"/>
</dbReference>
<evidence type="ECO:0000313" key="2">
    <source>
        <dbReference type="EMBL" id="MDC0719409.1"/>
    </source>
</evidence>
<feature type="region of interest" description="Disordered" evidence="1">
    <location>
        <begin position="101"/>
        <end position="129"/>
    </location>
</feature>
<gene>
    <name evidence="2" type="ORF">POL25_21060</name>
</gene>
<dbReference type="RefSeq" id="WP_272087921.1">
    <property type="nucleotide sequence ID" value="NZ_JAQNDL010000002.1"/>
</dbReference>
<evidence type="ECO:0000256" key="1">
    <source>
        <dbReference type="SAM" id="MobiDB-lite"/>
    </source>
</evidence>
<dbReference type="EMBL" id="JAQNDL010000002">
    <property type="protein sequence ID" value="MDC0719409.1"/>
    <property type="molecule type" value="Genomic_DNA"/>
</dbReference>
<organism evidence="2 3">
    <name type="scientific">Nannocystis bainbridge</name>
    <dbReference type="NCBI Taxonomy" id="2995303"/>
    <lineage>
        <taxon>Bacteria</taxon>
        <taxon>Pseudomonadati</taxon>
        <taxon>Myxococcota</taxon>
        <taxon>Polyangia</taxon>
        <taxon>Nannocystales</taxon>
        <taxon>Nannocystaceae</taxon>
        <taxon>Nannocystis</taxon>
    </lineage>
</organism>
<reference evidence="2 3" key="1">
    <citation type="submission" date="2022-11" db="EMBL/GenBank/DDBJ databases">
        <title>Minimal conservation of predation-associated metabolite biosynthetic gene clusters underscores biosynthetic potential of Myxococcota including descriptions for ten novel species: Archangium lansinium sp. nov., Myxococcus landrumus sp. nov., Nannocystis bai.</title>
        <authorList>
            <person name="Ahearne A."/>
            <person name="Stevens C."/>
            <person name="Dowd S."/>
        </authorList>
    </citation>
    <scope>NUCLEOTIDE SEQUENCE [LARGE SCALE GENOMIC DNA]</scope>
    <source>
        <strain evidence="2 3">BB15-2</strain>
    </source>
</reference>
<feature type="compositionally biased region" description="Basic and acidic residues" evidence="1">
    <location>
        <begin position="105"/>
        <end position="114"/>
    </location>
</feature>
<accession>A0ABT5E252</accession>
<evidence type="ECO:0008006" key="4">
    <source>
        <dbReference type="Google" id="ProtNLM"/>
    </source>
</evidence>
<sequence>MSILLAVGLGGCASPCERLSQGVCAGGDADYCAAVDAWLATRLVDPATKEPLVGEARDQMCGAIYDNVEMFYAYQFKAKQKILGVPDFILASQRKAQQEAEAYEEATKKIKQDEEGGGGESPGGANMSD</sequence>